<gene>
    <name evidence="1" type="ORF">BK784_15125</name>
</gene>
<sequence>MTKNNELEKIEGAVTQQITKVKVVHVAAETMEIENLSPEQVSFLRNWWNGAGGETAEIPVGNAMLMLDRRKVSHMVLSIQGSEQQEEAK</sequence>
<proteinExistence type="predicted"/>
<dbReference type="Proteomes" id="UP000195160">
    <property type="component" value="Unassembled WGS sequence"/>
</dbReference>
<accession>A0A9X6RGP4</accession>
<comment type="caution">
    <text evidence="1">The sequence shown here is derived from an EMBL/GenBank/DDBJ whole genome shotgun (WGS) entry which is preliminary data.</text>
</comment>
<dbReference type="AlphaFoldDB" id="A0A9X6RGP4"/>
<protein>
    <submittedName>
        <fullName evidence="1">Uncharacterized protein</fullName>
    </submittedName>
</protein>
<dbReference type="EMBL" id="MOOV01000112">
    <property type="protein sequence ID" value="OUC00006.1"/>
    <property type="molecule type" value="Genomic_DNA"/>
</dbReference>
<name>A0A9X6RGP4_BACTV</name>
<dbReference type="RefSeq" id="WP_088066954.1">
    <property type="nucleotide sequence ID" value="NZ_MOOV01000112.1"/>
</dbReference>
<evidence type="ECO:0000313" key="2">
    <source>
        <dbReference type="Proteomes" id="UP000195160"/>
    </source>
</evidence>
<reference evidence="1 2" key="1">
    <citation type="submission" date="2016-10" db="EMBL/GenBank/DDBJ databases">
        <title>Comparative genomics of Bacillus thuringiensis reveals a path to pathogens against multiple invertebrate hosts.</title>
        <authorList>
            <person name="Zheng J."/>
            <person name="Gao Q."/>
            <person name="Liu H."/>
            <person name="Peng D."/>
            <person name="Ruan L."/>
            <person name="Sun M."/>
        </authorList>
    </citation>
    <scope>NUCLEOTIDE SEQUENCE [LARGE SCALE GENOMIC DNA]</scope>
    <source>
        <strain evidence="1">T30001</strain>
    </source>
</reference>
<evidence type="ECO:0000313" key="1">
    <source>
        <dbReference type="EMBL" id="OUC00006.1"/>
    </source>
</evidence>
<organism evidence="1 2">
    <name type="scientific">Bacillus thuringiensis subsp. medellin</name>
    <dbReference type="NCBI Taxonomy" id="79672"/>
    <lineage>
        <taxon>Bacteria</taxon>
        <taxon>Bacillati</taxon>
        <taxon>Bacillota</taxon>
        <taxon>Bacilli</taxon>
        <taxon>Bacillales</taxon>
        <taxon>Bacillaceae</taxon>
        <taxon>Bacillus</taxon>
        <taxon>Bacillus cereus group</taxon>
    </lineage>
</organism>